<evidence type="ECO:0000313" key="1">
    <source>
        <dbReference type="EMBL" id="KAI6659407.1"/>
    </source>
</evidence>
<dbReference type="Proteomes" id="UP001165289">
    <property type="component" value="Unassembled WGS sequence"/>
</dbReference>
<proteinExistence type="predicted"/>
<dbReference type="PANTHER" id="PTHR46114">
    <property type="entry name" value="APPLE DOMAIN-CONTAINING PROTEIN"/>
    <property type="match status" value="1"/>
</dbReference>
<protein>
    <submittedName>
        <fullName evidence="1">Uncharacterized protein</fullName>
    </submittedName>
</protein>
<accession>A0AAV7KD18</accession>
<dbReference type="PANTHER" id="PTHR46114:SF1">
    <property type="entry name" value="ZAD DOMAIN-CONTAINING PROTEIN"/>
    <property type="match status" value="1"/>
</dbReference>
<gene>
    <name evidence="1" type="ORF">LOD99_10826</name>
</gene>
<sequence>MQPGYTRYCCFLCEWDSRARQSHYIVKEWPLQYQLTAGVKSVSCQSLVYLEKILLPPLHIKLGLMKNFVKAIVNYNKEEEDFKYLKDKFPKVNDAKIKEGVFIGPQIREQFKDLNFEACLNSVEKAPWNSFKSLNENFLGTKKSPIYEELVVTLLDAFRTMGCNMSLKIQFLHSHLQFFPENLGAVSDELGERFHQDMSTMKVLSKHDG</sequence>
<dbReference type="AlphaFoldDB" id="A0AAV7KD18"/>
<dbReference type="EMBL" id="JAKMXF010000064">
    <property type="protein sequence ID" value="KAI6659407.1"/>
    <property type="molecule type" value="Genomic_DNA"/>
</dbReference>
<evidence type="ECO:0000313" key="2">
    <source>
        <dbReference type="Proteomes" id="UP001165289"/>
    </source>
</evidence>
<reference evidence="1 2" key="1">
    <citation type="journal article" date="2023" name="BMC Biol.">
        <title>The compact genome of the sponge Oopsacas minuta (Hexactinellida) is lacking key metazoan core genes.</title>
        <authorList>
            <person name="Santini S."/>
            <person name="Schenkelaars Q."/>
            <person name="Jourda C."/>
            <person name="Duchesne M."/>
            <person name="Belahbib H."/>
            <person name="Rocher C."/>
            <person name="Selva M."/>
            <person name="Riesgo A."/>
            <person name="Vervoort M."/>
            <person name="Leys S.P."/>
            <person name="Kodjabachian L."/>
            <person name="Le Bivic A."/>
            <person name="Borchiellini C."/>
            <person name="Claverie J.M."/>
            <person name="Renard E."/>
        </authorList>
    </citation>
    <scope>NUCLEOTIDE SEQUENCE [LARGE SCALE GENOMIC DNA]</scope>
    <source>
        <strain evidence="1">SPO-2</strain>
    </source>
</reference>
<comment type="caution">
    <text evidence="1">The sequence shown here is derived from an EMBL/GenBank/DDBJ whole genome shotgun (WGS) entry which is preliminary data.</text>
</comment>
<organism evidence="1 2">
    <name type="scientific">Oopsacas minuta</name>
    <dbReference type="NCBI Taxonomy" id="111878"/>
    <lineage>
        <taxon>Eukaryota</taxon>
        <taxon>Metazoa</taxon>
        <taxon>Porifera</taxon>
        <taxon>Hexactinellida</taxon>
        <taxon>Hexasterophora</taxon>
        <taxon>Lyssacinosida</taxon>
        <taxon>Leucopsacidae</taxon>
        <taxon>Oopsacas</taxon>
    </lineage>
</organism>
<keyword evidence="2" id="KW-1185">Reference proteome</keyword>
<name>A0AAV7KD18_9METZ</name>